<dbReference type="InterPro" id="IPR011010">
    <property type="entry name" value="DNA_brk_join_enz"/>
</dbReference>
<evidence type="ECO:0000313" key="3">
    <source>
        <dbReference type="EMBL" id="WXB10822.1"/>
    </source>
</evidence>
<dbReference type="SUPFAM" id="SSF56349">
    <property type="entry name" value="DNA breaking-rejoining enzymes"/>
    <property type="match status" value="1"/>
</dbReference>
<dbReference type="InterPro" id="IPR013762">
    <property type="entry name" value="Integrase-like_cat_sf"/>
</dbReference>
<dbReference type="EMBL" id="CP089983">
    <property type="protein sequence ID" value="WXB10822.1"/>
    <property type="molecule type" value="Genomic_DNA"/>
</dbReference>
<sequence length="192" mass="22080">MPARDQKRILHATGSHAAGWRDHCIFVLDFGPGLRQKEIVSLDVGDVFTPDGKAKSRVVLRVYKRTAARNPPVQEVFLSRDVRAKLERLYELKRRAGQPLSPDSPIFLSRLRKRISTRQVRNLNAVWQRRAGIDTHYPFHVTRHNACTAVYRVRRDLRVVQVIARHADIRSSVWYTHPSVDEIEEIVESASG</sequence>
<name>A0ABZ2LIN9_9BACT</name>
<organism evidence="3 4">
    <name type="scientific">Pendulispora rubella</name>
    <dbReference type="NCBI Taxonomy" id="2741070"/>
    <lineage>
        <taxon>Bacteria</taxon>
        <taxon>Pseudomonadati</taxon>
        <taxon>Myxococcota</taxon>
        <taxon>Myxococcia</taxon>
        <taxon>Myxococcales</taxon>
        <taxon>Sorangiineae</taxon>
        <taxon>Pendulisporaceae</taxon>
        <taxon>Pendulispora</taxon>
    </lineage>
</organism>
<dbReference type="Gene3D" id="1.10.443.10">
    <property type="entry name" value="Intergrase catalytic core"/>
    <property type="match status" value="1"/>
</dbReference>
<gene>
    <name evidence="3" type="ORF">LVJ94_49260</name>
</gene>
<evidence type="ECO:0000256" key="1">
    <source>
        <dbReference type="ARBA" id="ARBA00023172"/>
    </source>
</evidence>
<dbReference type="InterPro" id="IPR002104">
    <property type="entry name" value="Integrase_catalytic"/>
</dbReference>
<feature type="domain" description="Tyr recombinase" evidence="2">
    <location>
        <begin position="1"/>
        <end position="188"/>
    </location>
</feature>
<dbReference type="Proteomes" id="UP001374803">
    <property type="component" value="Chromosome"/>
</dbReference>
<dbReference type="Pfam" id="PF00589">
    <property type="entry name" value="Phage_integrase"/>
    <property type="match status" value="1"/>
</dbReference>
<evidence type="ECO:0000313" key="4">
    <source>
        <dbReference type="Proteomes" id="UP001374803"/>
    </source>
</evidence>
<proteinExistence type="predicted"/>
<keyword evidence="4" id="KW-1185">Reference proteome</keyword>
<keyword evidence="1" id="KW-0233">DNA recombination</keyword>
<protein>
    <submittedName>
        <fullName evidence="3">Site-specific integrase</fullName>
    </submittedName>
</protein>
<evidence type="ECO:0000259" key="2">
    <source>
        <dbReference type="PROSITE" id="PS51898"/>
    </source>
</evidence>
<dbReference type="RefSeq" id="WP_394840487.1">
    <property type="nucleotide sequence ID" value="NZ_CP089929.1"/>
</dbReference>
<reference evidence="3" key="1">
    <citation type="submission" date="2021-12" db="EMBL/GenBank/DDBJ databases">
        <title>Discovery of the Pendulisporaceae a myxobacterial family with distinct sporulation behavior and unique specialized metabolism.</title>
        <authorList>
            <person name="Garcia R."/>
            <person name="Popoff A."/>
            <person name="Bader C.D."/>
            <person name="Loehr J."/>
            <person name="Walesch S."/>
            <person name="Walt C."/>
            <person name="Boldt J."/>
            <person name="Bunk B."/>
            <person name="Haeckl F.J.F.P.J."/>
            <person name="Gunesch A.P."/>
            <person name="Birkelbach J."/>
            <person name="Nuebel U."/>
            <person name="Pietschmann T."/>
            <person name="Bach T."/>
            <person name="Mueller R."/>
        </authorList>
    </citation>
    <scope>NUCLEOTIDE SEQUENCE</scope>
    <source>
        <strain evidence="3">MSr11367</strain>
    </source>
</reference>
<dbReference type="PROSITE" id="PS51898">
    <property type="entry name" value="TYR_RECOMBINASE"/>
    <property type="match status" value="1"/>
</dbReference>
<accession>A0ABZ2LIN9</accession>